<dbReference type="AlphaFoldDB" id="A0A392M1J1"/>
<keyword evidence="2" id="KW-1185">Reference proteome</keyword>
<name>A0A392M1J1_9FABA</name>
<dbReference type="Proteomes" id="UP000265520">
    <property type="component" value="Unassembled WGS sequence"/>
</dbReference>
<protein>
    <submittedName>
        <fullName evidence="1">Uncharacterized protein</fullName>
    </submittedName>
</protein>
<evidence type="ECO:0000313" key="2">
    <source>
        <dbReference type="Proteomes" id="UP000265520"/>
    </source>
</evidence>
<organism evidence="1 2">
    <name type="scientific">Trifolium medium</name>
    <dbReference type="NCBI Taxonomy" id="97028"/>
    <lineage>
        <taxon>Eukaryota</taxon>
        <taxon>Viridiplantae</taxon>
        <taxon>Streptophyta</taxon>
        <taxon>Embryophyta</taxon>
        <taxon>Tracheophyta</taxon>
        <taxon>Spermatophyta</taxon>
        <taxon>Magnoliopsida</taxon>
        <taxon>eudicotyledons</taxon>
        <taxon>Gunneridae</taxon>
        <taxon>Pentapetalae</taxon>
        <taxon>rosids</taxon>
        <taxon>fabids</taxon>
        <taxon>Fabales</taxon>
        <taxon>Fabaceae</taxon>
        <taxon>Papilionoideae</taxon>
        <taxon>50 kb inversion clade</taxon>
        <taxon>NPAAA clade</taxon>
        <taxon>Hologalegina</taxon>
        <taxon>IRL clade</taxon>
        <taxon>Trifolieae</taxon>
        <taxon>Trifolium</taxon>
    </lineage>
</organism>
<accession>A0A392M1J1</accession>
<sequence length="76" mass="8941">MDEEFVRGNIAESEEQLILADVGAASTVDIKKRWRKLVTNLRCFGSQNFGRMEDTQEKRSKEFPTWFWRQEGNEEA</sequence>
<gene>
    <name evidence="1" type="ORF">A2U01_0001649</name>
</gene>
<reference evidence="1 2" key="1">
    <citation type="journal article" date="2018" name="Front. Plant Sci.">
        <title>Red Clover (Trifolium pratense) and Zigzag Clover (T. medium) - A Picture of Genomic Similarities and Differences.</title>
        <authorList>
            <person name="Dluhosova J."/>
            <person name="Istvanek J."/>
            <person name="Nedelnik J."/>
            <person name="Repkova J."/>
        </authorList>
    </citation>
    <scope>NUCLEOTIDE SEQUENCE [LARGE SCALE GENOMIC DNA]</scope>
    <source>
        <strain evidence="2">cv. 10/8</strain>
        <tissue evidence="1">Leaf</tissue>
    </source>
</reference>
<evidence type="ECO:0000313" key="1">
    <source>
        <dbReference type="EMBL" id="MCH80873.1"/>
    </source>
</evidence>
<proteinExistence type="predicted"/>
<comment type="caution">
    <text evidence="1">The sequence shown here is derived from an EMBL/GenBank/DDBJ whole genome shotgun (WGS) entry which is preliminary data.</text>
</comment>
<dbReference type="EMBL" id="LXQA010001589">
    <property type="protein sequence ID" value="MCH80873.1"/>
    <property type="molecule type" value="Genomic_DNA"/>
</dbReference>